<dbReference type="Proteomes" id="UP000772434">
    <property type="component" value="Unassembled WGS sequence"/>
</dbReference>
<gene>
    <name evidence="1" type="ORF">BDP27DRAFT_1436225</name>
</gene>
<dbReference type="SUPFAM" id="SSF52058">
    <property type="entry name" value="L domain-like"/>
    <property type="match status" value="1"/>
</dbReference>
<reference evidence="1" key="1">
    <citation type="submission" date="2020-11" db="EMBL/GenBank/DDBJ databases">
        <authorList>
            <consortium name="DOE Joint Genome Institute"/>
            <person name="Ahrendt S."/>
            <person name="Riley R."/>
            <person name="Andreopoulos W."/>
            <person name="Labutti K."/>
            <person name="Pangilinan J."/>
            <person name="Ruiz-Duenas F.J."/>
            <person name="Barrasa J.M."/>
            <person name="Sanchez-Garcia M."/>
            <person name="Camarero S."/>
            <person name="Miyauchi S."/>
            <person name="Serrano A."/>
            <person name="Linde D."/>
            <person name="Babiker R."/>
            <person name="Drula E."/>
            <person name="Ayuso-Fernandez I."/>
            <person name="Pacheco R."/>
            <person name="Padilla G."/>
            <person name="Ferreira P."/>
            <person name="Barriuso J."/>
            <person name="Kellner H."/>
            <person name="Castanera R."/>
            <person name="Alfaro M."/>
            <person name="Ramirez L."/>
            <person name="Pisabarro A.G."/>
            <person name="Kuo A."/>
            <person name="Tritt A."/>
            <person name="Lipzen A."/>
            <person name="He G."/>
            <person name="Yan M."/>
            <person name="Ng V."/>
            <person name="Cullen D."/>
            <person name="Martin F."/>
            <person name="Rosso M.-N."/>
            <person name="Henrissat B."/>
            <person name="Hibbett D."/>
            <person name="Martinez A.T."/>
            <person name="Grigoriev I.V."/>
        </authorList>
    </citation>
    <scope>NUCLEOTIDE SEQUENCE</scope>
    <source>
        <strain evidence="1">AH 40177</strain>
    </source>
</reference>
<comment type="caution">
    <text evidence="1">The sequence shown here is derived from an EMBL/GenBank/DDBJ whole genome shotgun (WGS) entry which is preliminary data.</text>
</comment>
<name>A0A9P5P4H3_9AGAR</name>
<dbReference type="InterPro" id="IPR032675">
    <property type="entry name" value="LRR_dom_sf"/>
</dbReference>
<organism evidence="1 2">
    <name type="scientific">Rhodocollybia butyracea</name>
    <dbReference type="NCBI Taxonomy" id="206335"/>
    <lineage>
        <taxon>Eukaryota</taxon>
        <taxon>Fungi</taxon>
        <taxon>Dikarya</taxon>
        <taxon>Basidiomycota</taxon>
        <taxon>Agaricomycotina</taxon>
        <taxon>Agaricomycetes</taxon>
        <taxon>Agaricomycetidae</taxon>
        <taxon>Agaricales</taxon>
        <taxon>Marasmiineae</taxon>
        <taxon>Omphalotaceae</taxon>
        <taxon>Rhodocollybia</taxon>
    </lineage>
</organism>
<proteinExistence type="predicted"/>
<protein>
    <recommendedName>
        <fullName evidence="3">F-box domain-containing protein</fullName>
    </recommendedName>
</protein>
<evidence type="ECO:0008006" key="3">
    <source>
        <dbReference type="Google" id="ProtNLM"/>
    </source>
</evidence>
<evidence type="ECO:0000313" key="2">
    <source>
        <dbReference type="Proteomes" id="UP000772434"/>
    </source>
</evidence>
<dbReference type="OrthoDB" id="3145912at2759"/>
<dbReference type="AlphaFoldDB" id="A0A9P5P4H3"/>
<evidence type="ECO:0000313" key="1">
    <source>
        <dbReference type="EMBL" id="KAF9030661.1"/>
    </source>
</evidence>
<dbReference type="Gene3D" id="3.80.10.10">
    <property type="entry name" value="Ribonuclease Inhibitor"/>
    <property type="match status" value="1"/>
</dbReference>
<dbReference type="EMBL" id="JADNRY010000664">
    <property type="protein sequence ID" value="KAF9030661.1"/>
    <property type="molecule type" value="Genomic_DNA"/>
</dbReference>
<keyword evidence="2" id="KW-1185">Reference proteome</keyword>
<accession>A0A9P5P4H3</accession>
<sequence>MTKAEELPSELQDEIFSFVASDLHSIPNLALVDKRVNERLLSTFYSTVELTSGTQLKKFIQLDRPKVTTLTILSIRRAPCLINIPRICPNIRKLALVDIPFNSTFCDKLAKLHQLRTLSVQQGTNFSLRMEPDHSGKAPILESLTHLDYGTIYPWSYSRIPYNISLPSFPNLTHVLFHVESKDSPADIALTVEVWLKFPGLKRLILRFCSDRDMVQFRSSISGKGQIDDPRVVCFQMPSPSPLSSGDHFEFLNQVWALGDKGYPIQQ</sequence>